<organism evidence="4 5">
    <name type="scientific">Streptococcus mitis</name>
    <dbReference type="NCBI Taxonomy" id="28037"/>
    <lineage>
        <taxon>Bacteria</taxon>
        <taxon>Bacillati</taxon>
        <taxon>Bacillota</taxon>
        <taxon>Bacilli</taxon>
        <taxon>Lactobacillales</taxon>
        <taxon>Streptococcaceae</taxon>
        <taxon>Streptococcus</taxon>
        <taxon>Streptococcus mitis group</taxon>
    </lineage>
</organism>
<evidence type="ECO:0000313" key="5">
    <source>
        <dbReference type="Proteomes" id="UP000033538"/>
    </source>
</evidence>
<evidence type="ECO:0000256" key="2">
    <source>
        <dbReference type="PROSITE-ProRule" id="PRU00591"/>
    </source>
</evidence>
<name>A0A0F2DGM3_STRMT</name>
<dbReference type="Proteomes" id="UP000033538">
    <property type="component" value="Unassembled WGS sequence"/>
</dbReference>
<gene>
    <name evidence="4" type="primary">pcpA_3</name>
    <name evidence="4" type="ORF">TZ90_00031</name>
</gene>
<dbReference type="SUPFAM" id="SSF69360">
    <property type="entry name" value="Cell wall binding repeat"/>
    <property type="match status" value="1"/>
</dbReference>
<dbReference type="EMBL" id="JYGP01000001">
    <property type="protein sequence ID" value="KJQ69354.1"/>
    <property type="molecule type" value="Genomic_DNA"/>
</dbReference>
<feature type="repeat" description="Cell wall-binding" evidence="2">
    <location>
        <begin position="47"/>
        <end position="66"/>
    </location>
</feature>
<feature type="chain" id="PRO_5002452324" evidence="3">
    <location>
        <begin position="27"/>
        <end position="414"/>
    </location>
</feature>
<sequence length="414" mass="47298">MKKSKLITLGLLIGAGLLLSINQAQAADTWVKNGADWNLSQDGSLAKNKWVQNAGSWYHFDSTGKMQTGWLKEGNTWYSLADSGAMRTGWYKEGNTWYSLANSGAMRTGWYKEGNTWYSLANSGAMRTGWYKEGNTWYYLHFSGSMMTGWECINGDWYYFEQSGAMASDRVVNSSDGTGYILSKDGHMFTLQDSPYKHDDIVRLGDGYEYLIKAKYDGNKFTDVIVAKNTWYVKPEFKKFSDKYGDHVANITLALVDNKEKGQEIDPKAVIRNFQNLPGRYYFGADGRRVLPLPEMTTRSEIKKVGNDLYLEDPGVRLRLPSTYFTINNNKLYYLENEQGKLKTGYFVLIDDGATTTHYHILAYADQSGEILKMKRLPSGFSDYFDKEIDGFYGQKIKITQPNKYEYYKVLVVK</sequence>
<evidence type="ECO:0000256" key="1">
    <source>
        <dbReference type="ARBA" id="ARBA00022737"/>
    </source>
</evidence>
<comment type="caution">
    <text evidence="4">The sequence shown here is derived from an EMBL/GenBank/DDBJ whole genome shotgun (WGS) entry which is preliminary data.</text>
</comment>
<dbReference type="PATRIC" id="fig|28037.212.peg.26"/>
<evidence type="ECO:0000256" key="3">
    <source>
        <dbReference type="SAM" id="SignalP"/>
    </source>
</evidence>
<keyword evidence="1" id="KW-0677">Repeat</keyword>
<reference evidence="4 5" key="1">
    <citation type="submission" date="2015-02" db="EMBL/GenBank/DDBJ databases">
        <title>Evolution of amylase-binding proteins of oral streptococcal species.</title>
        <authorList>
            <person name="Haase E.M."/>
        </authorList>
    </citation>
    <scope>NUCLEOTIDE SEQUENCE [LARGE SCALE GENOMIC DNA]</scope>
    <source>
        <strain evidence="4 5">OT25</strain>
    </source>
</reference>
<protein>
    <submittedName>
        <fullName evidence="4">Choline binding protein PcpA</fullName>
    </submittedName>
</protein>
<dbReference type="InterPro" id="IPR018337">
    <property type="entry name" value="Cell_wall/Cho-bd_repeat"/>
</dbReference>
<dbReference type="RefSeq" id="WP_045610798.1">
    <property type="nucleotide sequence ID" value="NZ_JYGP01000001.1"/>
</dbReference>
<dbReference type="Gene3D" id="2.10.270.10">
    <property type="entry name" value="Cholin Binding"/>
    <property type="match status" value="2"/>
</dbReference>
<dbReference type="Pfam" id="PF19127">
    <property type="entry name" value="Choline_bind_3"/>
    <property type="match status" value="2"/>
</dbReference>
<dbReference type="AlphaFoldDB" id="A0A0F2DGM3"/>
<accession>A0A0F2DGM3</accession>
<feature type="repeat" description="Cell wall-binding" evidence="2">
    <location>
        <begin position="147"/>
        <end position="166"/>
    </location>
</feature>
<feature type="repeat" description="Cell wall-binding" evidence="2">
    <location>
        <begin position="127"/>
        <end position="146"/>
    </location>
</feature>
<dbReference type="Pfam" id="PF01473">
    <property type="entry name" value="Choline_bind_1"/>
    <property type="match status" value="3"/>
</dbReference>
<proteinExistence type="predicted"/>
<keyword evidence="3" id="KW-0732">Signal</keyword>
<evidence type="ECO:0000313" key="4">
    <source>
        <dbReference type="EMBL" id="KJQ69354.1"/>
    </source>
</evidence>
<dbReference type="PROSITE" id="PS51170">
    <property type="entry name" value="CW"/>
    <property type="match status" value="3"/>
</dbReference>
<feature type="signal peptide" evidence="3">
    <location>
        <begin position="1"/>
        <end position="26"/>
    </location>
</feature>